<dbReference type="PANTHER" id="PTHR35868">
    <property type="entry name" value="DUF2804 DOMAIN-CONTAINING PROTEIN-RELATED"/>
    <property type="match status" value="1"/>
</dbReference>
<reference evidence="1 2" key="1">
    <citation type="journal article" date="2008" name="J. Bacteriol.">
        <title>Complete genome sequence of the mosquitocidal bacterium Bacillus sphaericus C3-41 and comparison with those of closely related Bacillus species.</title>
        <authorList>
            <person name="Hu X."/>
            <person name="Fan W."/>
            <person name="Han B."/>
            <person name="Liu H."/>
            <person name="Zheng D."/>
            <person name="Li Q."/>
            <person name="Dong W."/>
            <person name="Yan J."/>
            <person name="Gao M."/>
            <person name="Berry C."/>
            <person name="Yuan Z."/>
        </authorList>
    </citation>
    <scope>NUCLEOTIDE SEQUENCE [LARGE SCALE GENOMIC DNA]</scope>
    <source>
        <strain evidence="1 2">C3-41</strain>
    </source>
</reference>
<organism evidence="1 2">
    <name type="scientific">Lysinibacillus sphaericus (strain C3-41)</name>
    <dbReference type="NCBI Taxonomy" id="444177"/>
    <lineage>
        <taxon>Bacteria</taxon>
        <taxon>Bacillati</taxon>
        <taxon>Bacillota</taxon>
        <taxon>Bacilli</taxon>
        <taxon>Bacillales</taxon>
        <taxon>Bacillaceae</taxon>
        <taxon>Lysinibacillus</taxon>
    </lineage>
</organism>
<evidence type="ECO:0008006" key="3">
    <source>
        <dbReference type="Google" id="ProtNLM"/>
    </source>
</evidence>
<dbReference type="EnsemblBacteria" id="ACA38487">
    <property type="protein sequence ID" value="ACA38487"/>
    <property type="gene ID" value="Bsph_0871"/>
</dbReference>
<evidence type="ECO:0000313" key="2">
    <source>
        <dbReference type="Proteomes" id="UP000002164"/>
    </source>
</evidence>
<dbReference type="Pfam" id="PF10974">
    <property type="entry name" value="DUF2804"/>
    <property type="match status" value="1"/>
</dbReference>
<proteinExistence type="predicted"/>
<dbReference type="Proteomes" id="UP000002164">
    <property type="component" value="Chromosome"/>
</dbReference>
<gene>
    <name evidence="1" type="ordered locus">Bsph_0871</name>
</gene>
<protein>
    <recommendedName>
        <fullName evidence="3">DUF2804 domain-containing protein</fullName>
    </recommendedName>
</protein>
<dbReference type="InterPro" id="IPR021243">
    <property type="entry name" value="DUF2804"/>
</dbReference>
<dbReference type="HOGENOM" id="CLU_068418_0_0_9"/>
<dbReference type="AlphaFoldDB" id="B1HZ87"/>
<dbReference type="PANTHER" id="PTHR35868:SF3">
    <property type="entry name" value="DUF2804 DOMAIN-CONTAINING PROTEIN"/>
    <property type="match status" value="1"/>
</dbReference>
<dbReference type="EMBL" id="CP000817">
    <property type="protein sequence ID" value="ACA38487.1"/>
    <property type="molecule type" value="Genomic_DNA"/>
</dbReference>
<sequence>MFLSIFKIIFATIRLKEMYDFILGPEGMLNVKQHAEKEILQPTLLCDKKGNLNPAAIGFARKPFINSNLSGHLMRKKKWNYWCVYGDEILFSATISHLDYAAVCFVYFLEYETQRYFEKTITIPFGGKLKMPTQVLESVSFKNSEMMIDILYVQNETHLSVSIPNFDGDILRAKLIIQHPATDETLNVVIPWNRKTFQFTGKHHTLPTSGVVTIGTRRYNFSAEENFAVLDYGRGVWPREAVWNWGMASQRVRGRRIGLNLGGKWTDGTGMTENAVFVDGKMTKIHEDLLFDYDSEDYMQRWKVKTKFSHQVSLTFSPFFERVAYTNAKLVKSEVHQLFGYYDGSILLDNGETLVIRQMLGCIEEHQAKW</sequence>
<dbReference type="KEGG" id="lsp:Bsph_0871"/>
<evidence type="ECO:0000313" key="1">
    <source>
        <dbReference type="EMBL" id="ACA38487.1"/>
    </source>
</evidence>
<accession>B1HZ87</accession>
<name>B1HZ87_LYSSC</name>